<organism evidence="1 2">
    <name type="scientific">Catharanthus roseus</name>
    <name type="common">Madagascar periwinkle</name>
    <name type="synonym">Vinca rosea</name>
    <dbReference type="NCBI Taxonomy" id="4058"/>
    <lineage>
        <taxon>Eukaryota</taxon>
        <taxon>Viridiplantae</taxon>
        <taxon>Streptophyta</taxon>
        <taxon>Embryophyta</taxon>
        <taxon>Tracheophyta</taxon>
        <taxon>Spermatophyta</taxon>
        <taxon>Magnoliopsida</taxon>
        <taxon>eudicotyledons</taxon>
        <taxon>Gunneridae</taxon>
        <taxon>Pentapetalae</taxon>
        <taxon>asterids</taxon>
        <taxon>lamiids</taxon>
        <taxon>Gentianales</taxon>
        <taxon>Apocynaceae</taxon>
        <taxon>Rauvolfioideae</taxon>
        <taxon>Vinceae</taxon>
        <taxon>Catharanthinae</taxon>
        <taxon>Catharanthus</taxon>
    </lineage>
</organism>
<keyword evidence="2" id="KW-1185">Reference proteome</keyword>
<evidence type="ECO:0000313" key="1">
    <source>
        <dbReference type="EMBL" id="KAI5677411.1"/>
    </source>
</evidence>
<protein>
    <submittedName>
        <fullName evidence="1">Uncharacterized protein</fullName>
    </submittedName>
</protein>
<reference evidence="2" key="1">
    <citation type="journal article" date="2023" name="Nat. Plants">
        <title>Single-cell RNA sequencing provides a high-resolution roadmap for understanding the multicellular compartmentation of specialized metabolism.</title>
        <authorList>
            <person name="Sun S."/>
            <person name="Shen X."/>
            <person name="Li Y."/>
            <person name="Li Y."/>
            <person name="Wang S."/>
            <person name="Li R."/>
            <person name="Zhang H."/>
            <person name="Shen G."/>
            <person name="Guo B."/>
            <person name="Wei J."/>
            <person name="Xu J."/>
            <person name="St-Pierre B."/>
            <person name="Chen S."/>
            <person name="Sun C."/>
        </authorList>
    </citation>
    <scope>NUCLEOTIDE SEQUENCE [LARGE SCALE GENOMIC DNA]</scope>
</reference>
<gene>
    <name evidence="1" type="ORF">M9H77_08361</name>
</gene>
<sequence>MYRTPALSIAFRVHLVKARGRSRSIPQTSLSFANAKDIPRSQSHFAPEPAPHSMEPHSNFHKSLGEWLLPLYNRNKERENRSKGKVRKCFFSPSLNQQSSPFENHYPTRRTLSLS</sequence>
<dbReference type="EMBL" id="CM044702">
    <property type="protein sequence ID" value="KAI5677411.1"/>
    <property type="molecule type" value="Genomic_DNA"/>
</dbReference>
<comment type="caution">
    <text evidence="1">The sequence shown here is derived from an EMBL/GenBank/DDBJ whole genome shotgun (WGS) entry which is preliminary data.</text>
</comment>
<accession>A0ACC0BXX2</accession>
<dbReference type="Proteomes" id="UP001060085">
    <property type="component" value="Linkage Group LG02"/>
</dbReference>
<proteinExistence type="predicted"/>
<evidence type="ECO:0000313" key="2">
    <source>
        <dbReference type="Proteomes" id="UP001060085"/>
    </source>
</evidence>
<name>A0ACC0BXX2_CATRO</name>